<dbReference type="Pfam" id="PF06762">
    <property type="entry name" value="LMF1"/>
    <property type="match status" value="1"/>
</dbReference>
<dbReference type="OrthoDB" id="434126at2759"/>
<keyword evidence="3 7" id="KW-0812">Transmembrane</keyword>
<name>A0A9N8HSA2_9STRA</name>
<reference evidence="10" key="1">
    <citation type="submission" date="2020-06" db="EMBL/GenBank/DDBJ databases">
        <authorList>
            <consortium name="Plant Systems Biology data submission"/>
        </authorList>
    </citation>
    <scope>NUCLEOTIDE SEQUENCE</scope>
    <source>
        <strain evidence="10">D6</strain>
    </source>
</reference>
<dbReference type="AlphaFoldDB" id="A0A9N8HSA2"/>
<keyword evidence="5 7" id="KW-1133">Transmembrane helix</keyword>
<dbReference type="EMBL" id="CAICTM010001414">
    <property type="protein sequence ID" value="CAB9523437.1"/>
    <property type="molecule type" value="Genomic_DNA"/>
</dbReference>
<feature type="transmembrane region" description="Helical" evidence="7">
    <location>
        <begin position="73"/>
        <end position="90"/>
    </location>
</feature>
<keyword evidence="4" id="KW-0256">Endoplasmic reticulum</keyword>
<evidence type="ECO:0000256" key="7">
    <source>
        <dbReference type="SAM" id="Phobius"/>
    </source>
</evidence>
<evidence type="ECO:0000259" key="9">
    <source>
        <dbReference type="Pfam" id="PF25179"/>
    </source>
</evidence>
<evidence type="ECO:0000256" key="3">
    <source>
        <dbReference type="ARBA" id="ARBA00022692"/>
    </source>
</evidence>
<dbReference type="GO" id="GO:0005789">
    <property type="term" value="C:endoplasmic reticulum membrane"/>
    <property type="evidence" value="ECO:0007669"/>
    <property type="project" value="UniProtKB-SubCell"/>
</dbReference>
<dbReference type="PANTHER" id="PTHR14463:SF10">
    <property type="entry name" value="LIPASE MATURATION FACTOR 1"/>
    <property type="match status" value="1"/>
</dbReference>
<evidence type="ECO:0000256" key="1">
    <source>
        <dbReference type="ARBA" id="ARBA00004477"/>
    </source>
</evidence>
<evidence type="ECO:0000259" key="8">
    <source>
        <dbReference type="Pfam" id="PF06762"/>
    </source>
</evidence>
<protein>
    <submittedName>
        <fullName evidence="10">Lipase maturation factor 1</fullName>
    </submittedName>
</protein>
<organism evidence="10 11">
    <name type="scientific">Seminavis robusta</name>
    <dbReference type="NCBI Taxonomy" id="568900"/>
    <lineage>
        <taxon>Eukaryota</taxon>
        <taxon>Sar</taxon>
        <taxon>Stramenopiles</taxon>
        <taxon>Ochrophyta</taxon>
        <taxon>Bacillariophyta</taxon>
        <taxon>Bacillariophyceae</taxon>
        <taxon>Bacillariophycidae</taxon>
        <taxon>Naviculales</taxon>
        <taxon>Naviculaceae</taxon>
        <taxon>Seminavis</taxon>
    </lineage>
</organism>
<accession>A0A9N8HSA2</accession>
<dbReference type="InterPro" id="IPR057433">
    <property type="entry name" value="LMF1/2_C"/>
</dbReference>
<feature type="transmembrane region" description="Helical" evidence="7">
    <location>
        <begin position="242"/>
        <end position="259"/>
    </location>
</feature>
<keyword evidence="6 7" id="KW-0472">Membrane</keyword>
<keyword evidence="11" id="KW-1185">Reference proteome</keyword>
<sequence>MIQLESRQAQGFVMIRRRALVPLQTTDPFLLDNAWKERPLDAPLVRPKPSFCRDRLRMFLSPSTMTFSLTRIVLLRALALVYFVAFTVALRQNKALIGDDGITPARYELLEARQRAVERKKQRDQWLDGLLGDTRKKRSPLTTFKLRIQKHAIYQRLREVLWDRADRMGRPLMSVFWLAGKNNYERLNPWLDAVAVMGMTLSGLVGTLGAANVPILLTLWICQRSLMSVGGCWYGFGWEPQLAEMGFHALFLVPLLSLQPIPLSNPTPHSIVIWSFRWFLFRIMMGAGLIKFKSNDRKWKDLTAMNYFYETQPVPSVLTRTMHFMPTAFHKFEVLINHFVEVVAPWFLILPFVPCQIRRAAGLIQIIFQLVLISTGNLSFLNWLTMIPAIACLDDACLRRLFAPSRVVEASIMAAVAKAPTIPVVPVLFGALVTWLSVPVVQNLLAKRQQMNASFDPLRLINTYGAFGVVDEVREEWIISSAASRDMEEEWKEYEFKVKPGNVHRKPRWITPYHYRLDWQMWIASSCRTLDRSPWLYRFLIKLLQRNQGVQDLLAEDPWKDSTQAPKYIRVDAYKYKFHRPGEAKDGGYWEREFVRRVYPPQGAATLESLQEEIQASQPGRPI</sequence>
<feature type="transmembrane region" description="Helical" evidence="7">
    <location>
        <begin position="366"/>
        <end position="391"/>
    </location>
</feature>
<evidence type="ECO:0000256" key="5">
    <source>
        <dbReference type="ARBA" id="ARBA00022989"/>
    </source>
</evidence>
<dbReference type="InterPro" id="IPR009613">
    <property type="entry name" value="LMF"/>
</dbReference>
<feature type="domain" description="Lipase maturation factor 1/2 N-terminal" evidence="8">
    <location>
        <begin position="234"/>
        <end position="398"/>
    </location>
</feature>
<feature type="transmembrane region" description="Helical" evidence="7">
    <location>
        <begin position="271"/>
        <end position="290"/>
    </location>
</feature>
<dbReference type="PANTHER" id="PTHR14463">
    <property type="entry name" value="LIPASE MATURATION FACTOR"/>
    <property type="match status" value="1"/>
</dbReference>
<dbReference type="Proteomes" id="UP001153069">
    <property type="component" value="Unassembled WGS sequence"/>
</dbReference>
<proteinExistence type="inferred from homology"/>
<comment type="caution">
    <text evidence="10">The sequence shown here is derived from an EMBL/GenBank/DDBJ whole genome shotgun (WGS) entry which is preliminary data.</text>
</comment>
<evidence type="ECO:0000256" key="2">
    <source>
        <dbReference type="ARBA" id="ARBA00005512"/>
    </source>
</evidence>
<evidence type="ECO:0000256" key="4">
    <source>
        <dbReference type="ARBA" id="ARBA00022824"/>
    </source>
</evidence>
<comment type="subcellular location">
    <subcellularLocation>
        <location evidence="1">Endoplasmic reticulum membrane</location>
        <topology evidence="1">Multi-pass membrane protein</topology>
    </subcellularLocation>
</comment>
<gene>
    <name evidence="10" type="ORF">SEMRO_1416_G270820.1</name>
</gene>
<comment type="similarity">
    <text evidence="2">Belongs to the lipase maturation factor family.</text>
</comment>
<dbReference type="InterPro" id="IPR057434">
    <property type="entry name" value="LMF1/2_N"/>
</dbReference>
<dbReference type="GO" id="GO:0051604">
    <property type="term" value="P:protein maturation"/>
    <property type="evidence" value="ECO:0007669"/>
    <property type="project" value="InterPro"/>
</dbReference>
<feature type="transmembrane region" description="Helical" evidence="7">
    <location>
        <begin position="421"/>
        <end position="441"/>
    </location>
</feature>
<evidence type="ECO:0000256" key="6">
    <source>
        <dbReference type="ARBA" id="ARBA00023136"/>
    </source>
</evidence>
<evidence type="ECO:0000313" key="10">
    <source>
        <dbReference type="EMBL" id="CAB9523437.1"/>
    </source>
</evidence>
<evidence type="ECO:0000313" key="11">
    <source>
        <dbReference type="Proteomes" id="UP001153069"/>
    </source>
</evidence>
<feature type="transmembrane region" description="Helical" evidence="7">
    <location>
        <begin position="193"/>
        <end position="221"/>
    </location>
</feature>
<dbReference type="Pfam" id="PF25179">
    <property type="entry name" value="LMF1_C"/>
    <property type="match status" value="1"/>
</dbReference>
<feature type="domain" description="Lipase maturation factor 1/2 C-terminal" evidence="9">
    <location>
        <begin position="460"/>
        <end position="600"/>
    </location>
</feature>